<keyword evidence="4" id="KW-1185">Reference proteome</keyword>
<proteinExistence type="inferred from homology"/>
<dbReference type="eggNOG" id="COG0589">
    <property type="taxonomic scope" value="Bacteria"/>
</dbReference>
<evidence type="ECO:0000313" key="4">
    <source>
        <dbReference type="Proteomes" id="UP000011910"/>
    </source>
</evidence>
<dbReference type="CDD" id="cd00293">
    <property type="entry name" value="USP-like"/>
    <property type="match status" value="1"/>
</dbReference>
<dbReference type="Proteomes" id="UP000011910">
    <property type="component" value="Unassembled WGS sequence"/>
</dbReference>
<dbReference type="AlphaFoldDB" id="M7P0X4"/>
<comment type="similarity">
    <text evidence="1">Belongs to the universal stress protein A family.</text>
</comment>
<dbReference type="PRINTS" id="PR01438">
    <property type="entry name" value="UNVRSLSTRESS"/>
</dbReference>
<dbReference type="SUPFAM" id="SSF52402">
    <property type="entry name" value="Adenine nucleotide alpha hydrolases-like"/>
    <property type="match status" value="2"/>
</dbReference>
<gene>
    <name evidence="3" type="ORF">ADICEAN_00642</name>
</gene>
<dbReference type="PANTHER" id="PTHR46268:SF6">
    <property type="entry name" value="UNIVERSAL STRESS PROTEIN UP12"/>
    <property type="match status" value="1"/>
</dbReference>
<dbReference type="InterPro" id="IPR006015">
    <property type="entry name" value="Universal_stress_UspA"/>
</dbReference>
<accession>M7P0X4</accession>
<reference evidence="3 4" key="1">
    <citation type="journal article" date="2013" name="Genome Announc.">
        <title>Draft Genome Sequence of Cesiribacter andamanensis Strain AMV16T, Isolated from a Soil Sample from a Mud Volcano in the Andaman Islands, India.</title>
        <authorList>
            <person name="Shivaji S."/>
            <person name="Ara S."/>
            <person name="Begum Z."/>
            <person name="Srinivas T.N."/>
            <person name="Singh A."/>
            <person name="Kumar Pinnaka A."/>
        </authorList>
    </citation>
    <scope>NUCLEOTIDE SEQUENCE [LARGE SCALE GENOMIC DNA]</scope>
    <source>
        <strain evidence="3 4">AMV16</strain>
    </source>
</reference>
<organism evidence="3 4">
    <name type="scientific">Cesiribacter andamanensis AMV16</name>
    <dbReference type="NCBI Taxonomy" id="1279009"/>
    <lineage>
        <taxon>Bacteria</taxon>
        <taxon>Pseudomonadati</taxon>
        <taxon>Bacteroidota</taxon>
        <taxon>Cytophagia</taxon>
        <taxon>Cytophagales</taxon>
        <taxon>Cesiribacteraceae</taxon>
        <taxon>Cesiribacter</taxon>
    </lineage>
</organism>
<evidence type="ECO:0000259" key="2">
    <source>
        <dbReference type="Pfam" id="PF00582"/>
    </source>
</evidence>
<name>M7P0X4_9BACT</name>
<feature type="domain" description="UspA" evidence="2">
    <location>
        <begin position="1"/>
        <end position="120"/>
    </location>
</feature>
<dbReference type="InterPro" id="IPR014729">
    <property type="entry name" value="Rossmann-like_a/b/a_fold"/>
</dbReference>
<dbReference type="PANTHER" id="PTHR46268">
    <property type="entry name" value="STRESS RESPONSE PROTEIN NHAX"/>
    <property type="match status" value="1"/>
</dbReference>
<comment type="caution">
    <text evidence="3">The sequence shown here is derived from an EMBL/GenBank/DDBJ whole genome shotgun (WGS) entry which is preliminary data.</text>
</comment>
<dbReference type="EMBL" id="AODQ01000009">
    <property type="protein sequence ID" value="EMR04234.1"/>
    <property type="molecule type" value="Genomic_DNA"/>
</dbReference>
<protein>
    <submittedName>
        <fullName evidence="3">Universal stress protein family protein</fullName>
    </submittedName>
</protein>
<dbReference type="Pfam" id="PF00582">
    <property type="entry name" value="Usp"/>
    <property type="match status" value="1"/>
</dbReference>
<dbReference type="OrthoDB" id="946689at2"/>
<dbReference type="RefSeq" id="WP_009194049.1">
    <property type="nucleotide sequence ID" value="NZ_AODQ01000009.1"/>
</dbReference>
<evidence type="ECO:0000256" key="1">
    <source>
        <dbReference type="ARBA" id="ARBA00008791"/>
    </source>
</evidence>
<dbReference type="Gene3D" id="3.40.50.620">
    <property type="entry name" value="HUPs"/>
    <property type="match status" value="2"/>
</dbReference>
<sequence length="279" mass="31295">MFRKIAIAIAFSPRQQALLAEGRRLQQLFGAQLLLVHVGERTPDKEAELQRQLSELAVEPQGVSVFWEEGDAAQQILALSRGQGVDLLLAGALKKENLIRYYIGSVARKILRQATFPVLMLIEPQRTPRPFKRIVIHAGTKEGAPATIKAGCGIARLEAARQVHIVKDVKMWGLTMALAGEAPEHEYSDTRRSLLQDQIDRVQRMVDQCDECRGLRINIKVAAGKSGYELSKFSRQAEADLLVTETPHRNLNIFDRMFSHDLEYLLADLPTNLLLVPQE</sequence>
<dbReference type="STRING" id="1279009.ADICEAN_00642"/>
<dbReference type="InterPro" id="IPR006016">
    <property type="entry name" value="UspA"/>
</dbReference>
<evidence type="ECO:0000313" key="3">
    <source>
        <dbReference type="EMBL" id="EMR04234.1"/>
    </source>
</evidence>